<dbReference type="Proteomes" id="UP000559809">
    <property type="component" value="Unassembled WGS sequence"/>
</dbReference>
<dbReference type="RefSeq" id="WP_180157139.1">
    <property type="nucleotide sequence ID" value="NZ_JACCEM010000008.1"/>
</dbReference>
<dbReference type="Gene3D" id="2.40.30.20">
    <property type="match status" value="2"/>
</dbReference>
<evidence type="ECO:0000313" key="12">
    <source>
        <dbReference type="EMBL" id="NYT50834.1"/>
    </source>
</evidence>
<evidence type="ECO:0000256" key="9">
    <source>
        <dbReference type="NCBIfam" id="TIGR00187"/>
    </source>
</evidence>
<evidence type="ECO:0000256" key="1">
    <source>
        <dbReference type="ARBA" id="ARBA00000968"/>
    </source>
</evidence>
<comment type="catalytic activity">
    <reaction evidence="1">
        <text>2 6,7-dimethyl-8-(1-D-ribityl)lumazine + H(+) = 5-amino-6-(D-ribitylamino)uracil + riboflavin</text>
        <dbReference type="Rhea" id="RHEA:20772"/>
        <dbReference type="ChEBI" id="CHEBI:15378"/>
        <dbReference type="ChEBI" id="CHEBI:15934"/>
        <dbReference type="ChEBI" id="CHEBI:57986"/>
        <dbReference type="ChEBI" id="CHEBI:58201"/>
        <dbReference type="EC" id="2.5.1.9"/>
    </reaction>
</comment>
<reference evidence="12 13" key="1">
    <citation type="submission" date="2020-07" db="EMBL/GenBank/DDBJ databases">
        <title>Taxonomic revisions and descriptions of new bacterial species based on genomic comparisons in the high-G+C-content subgroup of the family Alcaligenaceae.</title>
        <authorList>
            <person name="Szabo A."/>
            <person name="Felfoldi T."/>
        </authorList>
    </citation>
    <scope>NUCLEOTIDE SEQUENCE [LARGE SCALE GENOMIC DNA]</scope>
    <source>
        <strain evidence="12 13">LMG 24012</strain>
    </source>
</reference>
<evidence type="ECO:0000256" key="5">
    <source>
        <dbReference type="ARBA" id="ARBA00013950"/>
    </source>
</evidence>
<comment type="caution">
    <text evidence="12">The sequence shown here is derived from an EMBL/GenBank/DDBJ whole genome shotgun (WGS) entry which is preliminary data.</text>
</comment>
<dbReference type="EC" id="2.5.1.9" evidence="4 9"/>
<dbReference type="NCBIfam" id="NF006767">
    <property type="entry name" value="PRK09289.1"/>
    <property type="match status" value="1"/>
</dbReference>
<evidence type="ECO:0000259" key="11">
    <source>
        <dbReference type="PROSITE" id="PS51177"/>
    </source>
</evidence>
<keyword evidence="8" id="KW-0677">Repeat</keyword>
<dbReference type="PROSITE" id="PS51177">
    <property type="entry name" value="LUMAZINE_BIND"/>
    <property type="match status" value="2"/>
</dbReference>
<keyword evidence="13" id="KW-1185">Reference proteome</keyword>
<accession>A0A853FXK6</accession>
<comment type="function">
    <text evidence="2">Catalyzes the dismutation of two molecules of 6,7-dimethyl-8-ribityllumazine, resulting in the formation of riboflavin and 5-amino-6-(D-ribitylamino)uracil.</text>
</comment>
<dbReference type="Pfam" id="PF00677">
    <property type="entry name" value="Lum_binding"/>
    <property type="match status" value="2"/>
</dbReference>
<keyword evidence="6" id="KW-0686">Riboflavin biosynthesis</keyword>
<dbReference type="GO" id="GO:0004746">
    <property type="term" value="F:riboflavin synthase activity"/>
    <property type="evidence" value="ECO:0007669"/>
    <property type="project" value="UniProtKB-UniRule"/>
</dbReference>
<dbReference type="PANTHER" id="PTHR21098:SF12">
    <property type="entry name" value="RIBOFLAVIN SYNTHASE"/>
    <property type="match status" value="1"/>
</dbReference>
<evidence type="ECO:0000256" key="3">
    <source>
        <dbReference type="ARBA" id="ARBA00004887"/>
    </source>
</evidence>
<dbReference type="AlphaFoldDB" id="A0A853FXK6"/>
<dbReference type="InterPro" id="IPR026017">
    <property type="entry name" value="Lumazine-bd_dom"/>
</dbReference>
<dbReference type="EMBL" id="JACCEM010000008">
    <property type="protein sequence ID" value="NYT50834.1"/>
    <property type="molecule type" value="Genomic_DNA"/>
</dbReference>
<feature type="repeat" description="Lumazine-binding" evidence="10">
    <location>
        <begin position="1"/>
        <end position="99"/>
    </location>
</feature>
<evidence type="ECO:0000256" key="2">
    <source>
        <dbReference type="ARBA" id="ARBA00002803"/>
    </source>
</evidence>
<feature type="domain" description="Lumazine-binding" evidence="11">
    <location>
        <begin position="100"/>
        <end position="200"/>
    </location>
</feature>
<dbReference type="FunFam" id="2.40.30.20:FF:000004">
    <property type="entry name" value="Riboflavin synthase, alpha subunit"/>
    <property type="match status" value="1"/>
</dbReference>
<sequence>MFTGIVAAVGRITDVKPLGGDEAGVRVTVRVGAGFLRDTNKLGDSIAIQGACMTVVELSADSFSIDVSRESLRRTVGLDQKGEVNLEHALRMGDSLDGHLVSGHVDGLGEVSHFGQVGESWDLRIRVPQSMARYMAYKGSVAVNGVSLTVNRVDDDAAGCEIHINLIPHTVQVTTLKHLSAGSLVNLEVDMIARYVERMAALGR</sequence>
<protein>
    <recommendedName>
        <fullName evidence="5 9">Riboflavin synthase</fullName>
        <ecNumber evidence="4 9">2.5.1.9</ecNumber>
    </recommendedName>
</protein>
<gene>
    <name evidence="12" type="ORF">H0A72_16070</name>
</gene>
<feature type="domain" description="Lumazine-binding" evidence="11">
    <location>
        <begin position="1"/>
        <end position="99"/>
    </location>
</feature>
<comment type="pathway">
    <text evidence="3">Cofactor biosynthesis; riboflavin biosynthesis; riboflavin from 2-hydroxy-3-oxobutyl phosphate and 5-amino-6-(D-ribitylamino)uracil: step 2/2.</text>
</comment>
<name>A0A853FXK6_9BURK</name>
<dbReference type="InterPro" id="IPR017938">
    <property type="entry name" value="Riboflavin_synthase-like_b-brl"/>
</dbReference>
<dbReference type="GO" id="GO:0009231">
    <property type="term" value="P:riboflavin biosynthetic process"/>
    <property type="evidence" value="ECO:0007669"/>
    <property type="project" value="UniProtKB-KW"/>
</dbReference>
<evidence type="ECO:0000313" key="13">
    <source>
        <dbReference type="Proteomes" id="UP000559809"/>
    </source>
</evidence>
<evidence type="ECO:0000256" key="10">
    <source>
        <dbReference type="PROSITE-ProRule" id="PRU00524"/>
    </source>
</evidence>
<dbReference type="CDD" id="cd00402">
    <property type="entry name" value="Riboflavin_synthase_like"/>
    <property type="match status" value="1"/>
</dbReference>
<dbReference type="InterPro" id="IPR001783">
    <property type="entry name" value="Lumazine-bd"/>
</dbReference>
<keyword evidence="7 12" id="KW-0808">Transferase</keyword>
<dbReference type="InterPro" id="IPR023366">
    <property type="entry name" value="ATP_synth_asu-like_sf"/>
</dbReference>
<dbReference type="PIRSF" id="PIRSF000498">
    <property type="entry name" value="Riboflavin_syn_A"/>
    <property type="match status" value="1"/>
</dbReference>
<evidence type="ECO:0000256" key="6">
    <source>
        <dbReference type="ARBA" id="ARBA00022619"/>
    </source>
</evidence>
<dbReference type="PANTHER" id="PTHR21098">
    <property type="entry name" value="RIBOFLAVIN SYNTHASE ALPHA CHAIN"/>
    <property type="match status" value="1"/>
</dbReference>
<evidence type="ECO:0000256" key="4">
    <source>
        <dbReference type="ARBA" id="ARBA00012827"/>
    </source>
</evidence>
<organism evidence="12 13">
    <name type="scientific">Parapusillimonas granuli</name>
    <dbReference type="NCBI Taxonomy" id="380911"/>
    <lineage>
        <taxon>Bacteria</taxon>
        <taxon>Pseudomonadati</taxon>
        <taxon>Pseudomonadota</taxon>
        <taxon>Betaproteobacteria</taxon>
        <taxon>Burkholderiales</taxon>
        <taxon>Alcaligenaceae</taxon>
        <taxon>Parapusillimonas</taxon>
    </lineage>
</organism>
<feature type="repeat" description="Lumazine-binding" evidence="10">
    <location>
        <begin position="100"/>
        <end position="200"/>
    </location>
</feature>
<proteinExistence type="predicted"/>
<evidence type="ECO:0000256" key="8">
    <source>
        <dbReference type="ARBA" id="ARBA00022737"/>
    </source>
</evidence>
<dbReference type="NCBIfam" id="TIGR00187">
    <property type="entry name" value="ribE"/>
    <property type="match status" value="1"/>
</dbReference>
<evidence type="ECO:0000256" key="7">
    <source>
        <dbReference type="ARBA" id="ARBA00022679"/>
    </source>
</evidence>
<dbReference type="SUPFAM" id="SSF63380">
    <property type="entry name" value="Riboflavin synthase domain-like"/>
    <property type="match status" value="2"/>
</dbReference>